<feature type="compositionally biased region" description="Basic and acidic residues" evidence="1">
    <location>
        <begin position="76"/>
        <end position="86"/>
    </location>
</feature>
<dbReference type="EMBL" id="AUZY01001735">
    <property type="protein sequence ID" value="EQD74055.1"/>
    <property type="molecule type" value="Genomic_DNA"/>
</dbReference>
<gene>
    <name evidence="2" type="ORF">B1B_02893</name>
</gene>
<feature type="compositionally biased region" description="Basic and acidic residues" evidence="1">
    <location>
        <begin position="1"/>
        <end position="23"/>
    </location>
</feature>
<organism evidence="2">
    <name type="scientific">mine drainage metagenome</name>
    <dbReference type="NCBI Taxonomy" id="410659"/>
    <lineage>
        <taxon>unclassified sequences</taxon>
        <taxon>metagenomes</taxon>
        <taxon>ecological metagenomes</taxon>
    </lineage>
</organism>
<reference evidence="2" key="1">
    <citation type="submission" date="2013-08" db="EMBL/GenBank/DDBJ databases">
        <authorList>
            <person name="Mendez C."/>
            <person name="Richter M."/>
            <person name="Ferrer M."/>
            <person name="Sanchez J."/>
        </authorList>
    </citation>
    <scope>NUCLEOTIDE SEQUENCE</scope>
</reference>
<evidence type="ECO:0000256" key="1">
    <source>
        <dbReference type="SAM" id="MobiDB-lite"/>
    </source>
</evidence>
<accession>T1CVQ0</accession>
<reference evidence="2" key="2">
    <citation type="journal article" date="2014" name="ISME J.">
        <title>Microbial stratification in low pH oxic and suboxic macroscopic growths along an acid mine drainage.</title>
        <authorList>
            <person name="Mendez-Garcia C."/>
            <person name="Mesa V."/>
            <person name="Sprenger R.R."/>
            <person name="Richter M."/>
            <person name="Diez M.S."/>
            <person name="Solano J."/>
            <person name="Bargiela R."/>
            <person name="Golyshina O.V."/>
            <person name="Manteca A."/>
            <person name="Ramos J.L."/>
            <person name="Gallego J.R."/>
            <person name="Llorente I."/>
            <person name="Martins Dos Santos V.A."/>
            <person name="Jensen O.N."/>
            <person name="Pelaez A.I."/>
            <person name="Sanchez J."/>
            <person name="Ferrer M."/>
        </authorList>
    </citation>
    <scope>NUCLEOTIDE SEQUENCE</scope>
</reference>
<evidence type="ECO:0000313" key="2">
    <source>
        <dbReference type="EMBL" id="EQD74055.1"/>
    </source>
</evidence>
<feature type="region of interest" description="Disordered" evidence="1">
    <location>
        <begin position="1"/>
        <end position="106"/>
    </location>
</feature>
<dbReference type="AlphaFoldDB" id="T1CVQ0"/>
<proteinExistence type="predicted"/>
<feature type="non-terminal residue" evidence="2">
    <location>
        <position position="106"/>
    </location>
</feature>
<sequence length="106" mass="11264">SARQVERDAERLARSGALERDDSQPPASAAASTMYLGQDGTGVPMRPEALRGRVGKQADGSAKTREMKLCTVWTAQDRDADGRPTRDPGSVSYTAAIESAETQPTA</sequence>
<feature type="non-terminal residue" evidence="2">
    <location>
        <position position="1"/>
    </location>
</feature>
<name>T1CVQ0_9ZZZZ</name>
<protein>
    <submittedName>
        <fullName evidence="2">Uncharacterized protein</fullName>
    </submittedName>
</protein>
<comment type="caution">
    <text evidence="2">The sequence shown here is derived from an EMBL/GenBank/DDBJ whole genome shotgun (WGS) entry which is preliminary data.</text>
</comment>